<dbReference type="PROSITE" id="PS50263">
    <property type="entry name" value="CN_HYDROLASE"/>
    <property type="match status" value="1"/>
</dbReference>
<proteinExistence type="inferred from homology"/>
<dbReference type="Proteomes" id="UP000800093">
    <property type="component" value="Unassembled WGS sequence"/>
</dbReference>
<dbReference type="EMBL" id="ML986634">
    <property type="protein sequence ID" value="KAF2262878.1"/>
    <property type="molecule type" value="Genomic_DNA"/>
</dbReference>
<dbReference type="AlphaFoldDB" id="A0A9P4K8A3"/>
<comment type="caution">
    <text evidence="7">The sequence shown here is derived from an EMBL/GenBank/DDBJ whole genome shotgun (WGS) entry which is preliminary data.</text>
</comment>
<dbReference type="EC" id="3.5.5.1" evidence="4"/>
<dbReference type="InterPro" id="IPR003010">
    <property type="entry name" value="C-N_Hydrolase"/>
</dbReference>
<evidence type="ECO:0000256" key="3">
    <source>
        <dbReference type="ARBA" id="ARBA00036406"/>
    </source>
</evidence>
<dbReference type="GO" id="GO:0016836">
    <property type="term" value="F:hydro-lyase activity"/>
    <property type="evidence" value="ECO:0007669"/>
    <property type="project" value="UniProtKB-ARBA"/>
</dbReference>
<dbReference type="InterPro" id="IPR044149">
    <property type="entry name" value="Nitrilases_CHs"/>
</dbReference>
<comment type="catalytic activity">
    <reaction evidence="3">
        <text>a nitrile + 2 H2O = a carboxylate + NH4(+)</text>
        <dbReference type="Rhea" id="RHEA:21724"/>
        <dbReference type="ChEBI" id="CHEBI:15377"/>
        <dbReference type="ChEBI" id="CHEBI:18379"/>
        <dbReference type="ChEBI" id="CHEBI:28938"/>
        <dbReference type="ChEBI" id="CHEBI:29067"/>
        <dbReference type="EC" id="3.5.5.1"/>
    </reaction>
</comment>
<dbReference type="InterPro" id="IPR036526">
    <property type="entry name" value="C-N_Hydrolase_sf"/>
</dbReference>
<dbReference type="InterPro" id="IPR000132">
    <property type="entry name" value="Nitrilase/CN_hydratase_CS"/>
</dbReference>
<evidence type="ECO:0000256" key="5">
    <source>
        <dbReference type="PROSITE-ProRule" id="PRU10139"/>
    </source>
</evidence>
<organism evidence="7 8">
    <name type="scientific">Lojkania enalia</name>
    <dbReference type="NCBI Taxonomy" id="147567"/>
    <lineage>
        <taxon>Eukaryota</taxon>
        <taxon>Fungi</taxon>
        <taxon>Dikarya</taxon>
        <taxon>Ascomycota</taxon>
        <taxon>Pezizomycotina</taxon>
        <taxon>Dothideomycetes</taxon>
        <taxon>Pleosporomycetidae</taxon>
        <taxon>Pleosporales</taxon>
        <taxon>Pleosporales incertae sedis</taxon>
        <taxon>Lojkania</taxon>
    </lineage>
</organism>
<keyword evidence="8" id="KW-1185">Reference proteome</keyword>
<dbReference type="PANTHER" id="PTHR46044">
    <property type="entry name" value="NITRILASE"/>
    <property type="match status" value="1"/>
</dbReference>
<keyword evidence="2 7" id="KW-0378">Hydrolase</keyword>
<dbReference type="PROSITE" id="PS00920">
    <property type="entry name" value="NITRIL_CHT_1"/>
    <property type="match status" value="1"/>
</dbReference>
<evidence type="ECO:0000313" key="8">
    <source>
        <dbReference type="Proteomes" id="UP000800093"/>
    </source>
</evidence>
<comment type="similarity">
    <text evidence="1">Belongs to the carbon-nitrogen hydrolase superfamily. Nitrilase family.</text>
</comment>
<dbReference type="PANTHER" id="PTHR46044:SF14">
    <property type="entry name" value="ARYLACETONITRILASE"/>
    <property type="match status" value="1"/>
</dbReference>
<dbReference type="CDD" id="cd07564">
    <property type="entry name" value="nitrilases_CHs"/>
    <property type="match status" value="1"/>
</dbReference>
<dbReference type="OrthoDB" id="10250282at2759"/>
<dbReference type="SUPFAM" id="SSF56317">
    <property type="entry name" value="Carbon-nitrogen hydrolase"/>
    <property type="match status" value="1"/>
</dbReference>
<name>A0A9P4K8A3_9PLEO</name>
<evidence type="ECO:0000313" key="7">
    <source>
        <dbReference type="EMBL" id="KAF2262878.1"/>
    </source>
</evidence>
<sequence>MVKVAVTQQEPIWFDIAGTVEKTCRLIEEAAQNGAVLIAFPEVWIPGYPMWIWFRPVDPDLSTMYIKSSPSYDSPYIEEIRTAAKKHKIAVVLGLSENSGNSLYIGQCIISSVGQILMKRRKLKPTHMERTIYGDAGGSSLDNVVELEGVGKVGTLSCFENLQPLLKYHTISQREQIHISAWPPVQADEDWKGLFSMSAEGVQILSQTYAMESTSYVLHCTSVLTSSGLSAMNIEHMKPGGGYAAIFAPDGRRITEPIPPDQEGILYAELPLDGILPVRQFVDVVGHYSRPDLLWLGVDKKEKRCVRSHEVEGQLLDGGEKEV</sequence>
<dbReference type="GO" id="GO:0000257">
    <property type="term" value="F:nitrilase activity"/>
    <property type="evidence" value="ECO:0007669"/>
    <property type="project" value="UniProtKB-EC"/>
</dbReference>
<evidence type="ECO:0000256" key="1">
    <source>
        <dbReference type="ARBA" id="ARBA00008129"/>
    </source>
</evidence>
<dbReference type="Gene3D" id="3.60.110.10">
    <property type="entry name" value="Carbon-nitrogen hydrolase"/>
    <property type="match status" value="1"/>
</dbReference>
<evidence type="ECO:0000256" key="4">
    <source>
        <dbReference type="ARBA" id="ARBA00039045"/>
    </source>
</evidence>
<accession>A0A9P4K8A3</accession>
<protein>
    <recommendedName>
        <fullName evidence="4">nitrilase</fullName>
        <ecNumber evidence="4">3.5.5.1</ecNumber>
    </recommendedName>
</protein>
<gene>
    <name evidence="7" type="ORF">CC78DRAFT_519351</name>
</gene>
<evidence type="ECO:0000259" key="6">
    <source>
        <dbReference type="PROSITE" id="PS50263"/>
    </source>
</evidence>
<evidence type="ECO:0000256" key="2">
    <source>
        <dbReference type="ARBA" id="ARBA00022801"/>
    </source>
</evidence>
<feature type="active site" description="Proton acceptor" evidence="5">
    <location>
        <position position="42"/>
    </location>
</feature>
<feature type="domain" description="CN hydrolase" evidence="6">
    <location>
        <begin position="2"/>
        <end position="272"/>
    </location>
</feature>
<reference evidence="8" key="1">
    <citation type="journal article" date="2020" name="Stud. Mycol.">
        <title>101 Dothideomycetes genomes: A test case for predicting lifestyles and emergence of pathogens.</title>
        <authorList>
            <person name="Haridas S."/>
            <person name="Albert R."/>
            <person name="Binder M."/>
            <person name="Bloem J."/>
            <person name="LaButti K."/>
            <person name="Salamov A."/>
            <person name="Andreopoulos B."/>
            <person name="Baker S."/>
            <person name="Barry K."/>
            <person name="Bills G."/>
            <person name="Bluhm B."/>
            <person name="Cannon C."/>
            <person name="Castanera R."/>
            <person name="Culley D."/>
            <person name="Daum C."/>
            <person name="Ezra D."/>
            <person name="Gonzalez J."/>
            <person name="Henrissat B."/>
            <person name="Kuo A."/>
            <person name="Liang C."/>
            <person name="Lipzen A."/>
            <person name="Lutzoni F."/>
            <person name="Magnuson J."/>
            <person name="Mondo S."/>
            <person name="Nolan M."/>
            <person name="Ohm R."/>
            <person name="Pangilinan J."/>
            <person name="Park H.-J."/>
            <person name="Ramirez L."/>
            <person name="Alfaro M."/>
            <person name="Sun H."/>
            <person name="Tritt A."/>
            <person name="Yoshinaga Y."/>
            <person name="Zwiers L.-H."/>
            <person name="Turgeon B."/>
            <person name="Goodwin S."/>
            <person name="Spatafora J."/>
            <person name="Crous P."/>
            <person name="Grigoriev I."/>
        </authorList>
    </citation>
    <scope>NUCLEOTIDE SEQUENCE [LARGE SCALE GENOMIC DNA]</scope>
    <source>
        <strain evidence="8">CBS 304.66</strain>
    </source>
</reference>
<dbReference type="Pfam" id="PF00795">
    <property type="entry name" value="CN_hydrolase"/>
    <property type="match status" value="1"/>
</dbReference>